<reference evidence="3" key="1">
    <citation type="journal article" date="2015" name="Nat. Genet.">
        <title>The genome and transcriptome of the zoonotic hookworm Ancylostoma ceylanicum identify infection-specific gene families.</title>
        <authorList>
            <person name="Schwarz E.M."/>
            <person name="Hu Y."/>
            <person name="Antoshechkin I."/>
            <person name="Miller M.M."/>
            <person name="Sternberg P.W."/>
            <person name="Aroian R.V."/>
        </authorList>
    </citation>
    <scope>NUCLEOTIDE SEQUENCE</scope>
    <source>
        <strain evidence="3">HY135</strain>
    </source>
</reference>
<evidence type="ECO:0000313" key="2">
    <source>
        <dbReference type="EMBL" id="EYC06234.1"/>
    </source>
</evidence>
<feature type="transmembrane region" description="Helical" evidence="1">
    <location>
        <begin position="47"/>
        <end position="72"/>
    </location>
</feature>
<organism evidence="2 3">
    <name type="scientific">Ancylostoma ceylanicum</name>
    <dbReference type="NCBI Taxonomy" id="53326"/>
    <lineage>
        <taxon>Eukaryota</taxon>
        <taxon>Metazoa</taxon>
        <taxon>Ecdysozoa</taxon>
        <taxon>Nematoda</taxon>
        <taxon>Chromadorea</taxon>
        <taxon>Rhabditida</taxon>
        <taxon>Rhabditina</taxon>
        <taxon>Rhabditomorpha</taxon>
        <taxon>Strongyloidea</taxon>
        <taxon>Ancylostomatidae</taxon>
        <taxon>Ancylostomatinae</taxon>
        <taxon>Ancylostoma</taxon>
    </lineage>
</organism>
<dbReference type="EMBL" id="JARK01001413">
    <property type="protein sequence ID" value="EYC06234.1"/>
    <property type="molecule type" value="Genomic_DNA"/>
</dbReference>
<sequence>MMVEDGNVCQLHQALAKDKGGALPCLRAHPVLPQSACDGTLGDWDVWILPLVLILYLCILVLILYLCILLCWP</sequence>
<keyword evidence="3" id="KW-1185">Reference proteome</keyword>
<dbReference type="OrthoDB" id="5787264at2759"/>
<comment type="caution">
    <text evidence="2">The sequence shown here is derived from an EMBL/GenBank/DDBJ whole genome shotgun (WGS) entry which is preliminary data.</text>
</comment>
<gene>
    <name evidence="2" type="primary">Acey_s0077.g1095</name>
    <name evidence="2" type="ORF">Y032_0077g1095</name>
</gene>
<proteinExistence type="predicted"/>
<evidence type="ECO:0000313" key="3">
    <source>
        <dbReference type="Proteomes" id="UP000024635"/>
    </source>
</evidence>
<evidence type="ECO:0000256" key="1">
    <source>
        <dbReference type="SAM" id="Phobius"/>
    </source>
</evidence>
<keyword evidence="1" id="KW-0812">Transmembrane</keyword>
<accession>A0A016TT71</accession>
<dbReference type="AlphaFoldDB" id="A0A016TT71"/>
<keyword evidence="1" id="KW-0472">Membrane</keyword>
<keyword evidence="1" id="KW-1133">Transmembrane helix</keyword>
<dbReference type="Proteomes" id="UP000024635">
    <property type="component" value="Unassembled WGS sequence"/>
</dbReference>
<protein>
    <submittedName>
        <fullName evidence="2">Uncharacterized protein</fullName>
    </submittedName>
</protein>
<name>A0A016TT71_9BILA</name>